<keyword evidence="3" id="KW-1185">Reference proteome</keyword>
<feature type="region of interest" description="Disordered" evidence="1">
    <location>
        <begin position="12"/>
        <end position="33"/>
    </location>
</feature>
<evidence type="ECO:0000313" key="3">
    <source>
        <dbReference type="Proteomes" id="UP000828390"/>
    </source>
</evidence>
<proteinExistence type="predicted"/>
<gene>
    <name evidence="2" type="ORF">DPMN_172703</name>
</gene>
<accession>A0A9D4E0A9</accession>
<dbReference type="AlphaFoldDB" id="A0A9D4E0A9"/>
<reference evidence="2" key="2">
    <citation type="submission" date="2020-11" db="EMBL/GenBank/DDBJ databases">
        <authorList>
            <person name="McCartney M.A."/>
            <person name="Auch B."/>
            <person name="Kono T."/>
            <person name="Mallez S."/>
            <person name="Becker A."/>
            <person name="Gohl D.M."/>
            <person name="Silverstein K.A.T."/>
            <person name="Koren S."/>
            <person name="Bechman K.B."/>
            <person name="Herman A."/>
            <person name="Abrahante J.E."/>
            <person name="Garbe J."/>
        </authorList>
    </citation>
    <scope>NUCLEOTIDE SEQUENCE</scope>
    <source>
        <strain evidence="2">Duluth1</strain>
        <tissue evidence="2">Whole animal</tissue>
    </source>
</reference>
<name>A0A9D4E0A9_DREPO</name>
<dbReference type="EMBL" id="JAIWYP010000009">
    <property type="protein sequence ID" value="KAH3771387.1"/>
    <property type="molecule type" value="Genomic_DNA"/>
</dbReference>
<comment type="caution">
    <text evidence="2">The sequence shown here is derived from an EMBL/GenBank/DDBJ whole genome shotgun (WGS) entry which is preliminary data.</text>
</comment>
<evidence type="ECO:0000256" key="1">
    <source>
        <dbReference type="SAM" id="MobiDB-lite"/>
    </source>
</evidence>
<sequence length="50" mass="5493">MQSNNQRILHLSHNPLNASAREPTISSTWQAPGHGKNALNFNPWLSLGVS</sequence>
<evidence type="ECO:0000313" key="2">
    <source>
        <dbReference type="EMBL" id="KAH3771387.1"/>
    </source>
</evidence>
<reference evidence="2" key="1">
    <citation type="journal article" date="2019" name="bioRxiv">
        <title>The Genome of the Zebra Mussel, Dreissena polymorpha: A Resource for Invasive Species Research.</title>
        <authorList>
            <person name="McCartney M.A."/>
            <person name="Auch B."/>
            <person name="Kono T."/>
            <person name="Mallez S."/>
            <person name="Zhang Y."/>
            <person name="Obille A."/>
            <person name="Becker A."/>
            <person name="Abrahante J.E."/>
            <person name="Garbe J."/>
            <person name="Badalamenti J.P."/>
            <person name="Herman A."/>
            <person name="Mangelson H."/>
            <person name="Liachko I."/>
            <person name="Sullivan S."/>
            <person name="Sone E.D."/>
            <person name="Koren S."/>
            <person name="Silverstein K.A.T."/>
            <person name="Beckman K.B."/>
            <person name="Gohl D.M."/>
        </authorList>
    </citation>
    <scope>NUCLEOTIDE SEQUENCE</scope>
    <source>
        <strain evidence="2">Duluth1</strain>
        <tissue evidence="2">Whole animal</tissue>
    </source>
</reference>
<dbReference type="Proteomes" id="UP000828390">
    <property type="component" value="Unassembled WGS sequence"/>
</dbReference>
<organism evidence="2 3">
    <name type="scientific">Dreissena polymorpha</name>
    <name type="common">Zebra mussel</name>
    <name type="synonym">Mytilus polymorpha</name>
    <dbReference type="NCBI Taxonomy" id="45954"/>
    <lineage>
        <taxon>Eukaryota</taxon>
        <taxon>Metazoa</taxon>
        <taxon>Spiralia</taxon>
        <taxon>Lophotrochozoa</taxon>
        <taxon>Mollusca</taxon>
        <taxon>Bivalvia</taxon>
        <taxon>Autobranchia</taxon>
        <taxon>Heteroconchia</taxon>
        <taxon>Euheterodonta</taxon>
        <taxon>Imparidentia</taxon>
        <taxon>Neoheterodontei</taxon>
        <taxon>Myida</taxon>
        <taxon>Dreissenoidea</taxon>
        <taxon>Dreissenidae</taxon>
        <taxon>Dreissena</taxon>
    </lineage>
</organism>
<protein>
    <submittedName>
        <fullName evidence="2">Uncharacterized protein</fullName>
    </submittedName>
</protein>